<evidence type="ECO:0000256" key="10">
    <source>
        <dbReference type="ARBA" id="ARBA00044364"/>
    </source>
</evidence>
<organism evidence="13">
    <name type="scientific">Physcomitrium patens</name>
    <name type="common">Spreading-leaved earth moss</name>
    <name type="synonym">Physcomitrella patens</name>
    <dbReference type="NCBI Taxonomy" id="3218"/>
    <lineage>
        <taxon>Eukaryota</taxon>
        <taxon>Viridiplantae</taxon>
        <taxon>Streptophyta</taxon>
        <taxon>Embryophyta</taxon>
        <taxon>Bryophyta</taxon>
        <taxon>Bryophytina</taxon>
        <taxon>Bryopsida</taxon>
        <taxon>Funariidae</taxon>
        <taxon>Funariales</taxon>
        <taxon>Funariaceae</taxon>
        <taxon>Physcomitrium</taxon>
    </lineage>
</organism>
<dbReference type="PaxDb" id="3218-PP1S491_11V6.1"/>
<evidence type="ECO:0000256" key="8">
    <source>
        <dbReference type="ARBA" id="ARBA00023136"/>
    </source>
</evidence>
<keyword evidence="6" id="KW-0249">Electron transport</keyword>
<reference evidence="13 15" key="2">
    <citation type="journal article" date="2018" name="Plant J.">
        <title>The Physcomitrella patens chromosome-scale assembly reveals moss genome structure and evolution.</title>
        <authorList>
            <person name="Lang D."/>
            <person name="Ullrich K.K."/>
            <person name="Murat F."/>
            <person name="Fuchs J."/>
            <person name="Jenkins J."/>
            <person name="Haas F.B."/>
            <person name="Piednoel M."/>
            <person name="Gundlach H."/>
            <person name="Van Bel M."/>
            <person name="Meyberg R."/>
            <person name="Vives C."/>
            <person name="Morata J."/>
            <person name="Symeonidi A."/>
            <person name="Hiss M."/>
            <person name="Muchero W."/>
            <person name="Kamisugi Y."/>
            <person name="Saleh O."/>
            <person name="Blanc G."/>
            <person name="Decker E.L."/>
            <person name="van Gessel N."/>
            <person name="Grimwood J."/>
            <person name="Hayes R.D."/>
            <person name="Graham S.W."/>
            <person name="Gunter L.E."/>
            <person name="McDaniel S.F."/>
            <person name="Hoernstein S.N.W."/>
            <person name="Larsson A."/>
            <person name="Li F.W."/>
            <person name="Perroud P.F."/>
            <person name="Phillips J."/>
            <person name="Ranjan P."/>
            <person name="Rokshar D.S."/>
            <person name="Rothfels C.J."/>
            <person name="Schneider L."/>
            <person name="Shu S."/>
            <person name="Stevenson D.W."/>
            <person name="Thummler F."/>
            <person name="Tillich M."/>
            <person name="Villarreal Aguilar J.C."/>
            <person name="Widiez T."/>
            <person name="Wong G.K."/>
            <person name="Wymore A."/>
            <person name="Zhang Y."/>
            <person name="Zimmer A.D."/>
            <person name="Quatrano R.S."/>
            <person name="Mayer K.F.X."/>
            <person name="Goodstein D."/>
            <person name="Casacuberta J.M."/>
            <person name="Vandepoele K."/>
            <person name="Reski R."/>
            <person name="Cuming A.C."/>
            <person name="Tuskan G.A."/>
            <person name="Maumus F."/>
            <person name="Salse J."/>
            <person name="Schmutz J."/>
            <person name="Rensing S.A."/>
        </authorList>
    </citation>
    <scope>NUCLEOTIDE SEQUENCE [LARGE SCALE GENOMIC DNA]</scope>
    <source>
        <strain evidence="14 15">cv. Gransden 2004</strain>
    </source>
</reference>
<evidence type="ECO:0000259" key="12">
    <source>
        <dbReference type="Pfam" id="PF02320"/>
    </source>
</evidence>
<accession>A0A2K1IZ59</accession>
<keyword evidence="15" id="KW-1185">Reference proteome</keyword>
<dbReference type="PANTHER" id="PTHR15336">
    <property type="entry name" value="UBIQUINOL-CYTOCHROME C REDUCTASE COMPLEX 7.8 KDA PROTEIN"/>
    <property type="match status" value="1"/>
</dbReference>
<evidence type="ECO:0000313" key="13">
    <source>
        <dbReference type="EMBL" id="PNR34551.1"/>
    </source>
</evidence>
<evidence type="ECO:0000256" key="7">
    <source>
        <dbReference type="ARBA" id="ARBA00023128"/>
    </source>
</evidence>
<dbReference type="InterPro" id="IPR023184">
    <property type="entry name" value="Ubol_cytC_Rdtase_hinge_dom"/>
</dbReference>
<proteinExistence type="inferred from homology"/>
<evidence type="ECO:0000313" key="14">
    <source>
        <dbReference type="EnsemblPlants" id="Pp3c19_20470V3.1"/>
    </source>
</evidence>
<keyword evidence="3" id="KW-0813">Transport</keyword>
<dbReference type="PANTHER" id="PTHR15336:SF0">
    <property type="entry name" value="CYTOCHROME B-C1 COMPLEX SUBUNIT 6, MITOCHONDRIAL"/>
    <property type="match status" value="1"/>
</dbReference>
<dbReference type="Proteomes" id="UP000006727">
    <property type="component" value="Chromosome 19"/>
</dbReference>
<dbReference type="InterPro" id="IPR003422">
    <property type="entry name" value="Cyt_b-c1_6"/>
</dbReference>
<evidence type="ECO:0000256" key="2">
    <source>
        <dbReference type="ARBA" id="ARBA00006498"/>
    </source>
</evidence>
<dbReference type="FunFam" id="1.10.287.20:FF:000001">
    <property type="entry name" value="Cytochrome b-c1 complex subunit 6"/>
    <property type="match status" value="1"/>
</dbReference>
<evidence type="ECO:0000313" key="15">
    <source>
        <dbReference type="Proteomes" id="UP000006727"/>
    </source>
</evidence>
<dbReference type="Gene3D" id="1.10.287.20">
    <property type="entry name" value="Ubiquinol-cytochrome C reductase hinge domain"/>
    <property type="match status" value="1"/>
</dbReference>
<dbReference type="GO" id="GO:0045275">
    <property type="term" value="C:respiratory chain complex III"/>
    <property type="evidence" value="ECO:0000318"/>
    <property type="project" value="GO_Central"/>
</dbReference>
<evidence type="ECO:0000256" key="1">
    <source>
        <dbReference type="ARBA" id="ARBA00004137"/>
    </source>
</evidence>
<reference evidence="13 15" key="1">
    <citation type="journal article" date="2008" name="Science">
        <title>The Physcomitrella genome reveals evolutionary insights into the conquest of land by plants.</title>
        <authorList>
            <person name="Rensing S."/>
            <person name="Lang D."/>
            <person name="Zimmer A."/>
            <person name="Terry A."/>
            <person name="Salamov A."/>
            <person name="Shapiro H."/>
            <person name="Nishiyama T."/>
            <person name="Perroud P.-F."/>
            <person name="Lindquist E."/>
            <person name="Kamisugi Y."/>
            <person name="Tanahashi T."/>
            <person name="Sakakibara K."/>
            <person name="Fujita T."/>
            <person name="Oishi K."/>
            <person name="Shin-I T."/>
            <person name="Kuroki Y."/>
            <person name="Toyoda A."/>
            <person name="Suzuki Y."/>
            <person name="Hashimoto A."/>
            <person name="Yamaguchi K."/>
            <person name="Sugano A."/>
            <person name="Kohara Y."/>
            <person name="Fujiyama A."/>
            <person name="Anterola A."/>
            <person name="Aoki S."/>
            <person name="Ashton N."/>
            <person name="Barbazuk W.B."/>
            <person name="Barker E."/>
            <person name="Bennetzen J."/>
            <person name="Bezanilla M."/>
            <person name="Blankenship R."/>
            <person name="Cho S.H."/>
            <person name="Dutcher S."/>
            <person name="Estelle M."/>
            <person name="Fawcett J.A."/>
            <person name="Gundlach H."/>
            <person name="Hanada K."/>
            <person name="Heyl A."/>
            <person name="Hicks K.A."/>
            <person name="Hugh J."/>
            <person name="Lohr M."/>
            <person name="Mayer K."/>
            <person name="Melkozernov A."/>
            <person name="Murata T."/>
            <person name="Nelson D."/>
            <person name="Pils B."/>
            <person name="Prigge M."/>
            <person name="Reiss B."/>
            <person name="Renner T."/>
            <person name="Rombauts S."/>
            <person name="Rushton P."/>
            <person name="Sanderfoot A."/>
            <person name="Schween G."/>
            <person name="Shiu S.-H."/>
            <person name="Stueber K."/>
            <person name="Theodoulou F.L."/>
            <person name="Tu H."/>
            <person name="Van de Peer Y."/>
            <person name="Verrier P.J."/>
            <person name="Waters E."/>
            <person name="Wood A."/>
            <person name="Yang L."/>
            <person name="Cove D."/>
            <person name="Cuming A."/>
            <person name="Hasebe M."/>
            <person name="Lucas S."/>
            <person name="Mishler D.B."/>
            <person name="Reski R."/>
            <person name="Grigoriev I."/>
            <person name="Quatrano R.S."/>
            <person name="Boore J.L."/>
        </authorList>
    </citation>
    <scope>NUCLEOTIDE SEQUENCE [LARGE SCALE GENOMIC DNA]</scope>
    <source>
        <strain evidence="14 15">cv. Gransden 2004</strain>
    </source>
</reference>
<name>A0A2K1IZ59_PHYPA</name>
<dbReference type="EMBL" id="ABEU02000019">
    <property type="protein sequence ID" value="PNR34551.1"/>
    <property type="molecule type" value="Genomic_DNA"/>
</dbReference>
<evidence type="ECO:0000256" key="5">
    <source>
        <dbReference type="ARBA" id="ARBA00022792"/>
    </source>
</evidence>
<evidence type="ECO:0000256" key="3">
    <source>
        <dbReference type="ARBA" id="ARBA00022448"/>
    </source>
</evidence>
<dbReference type="EnsemblPlants" id="Pp3c19_20470V3.1">
    <property type="protein sequence ID" value="Pp3c19_20470V3.1"/>
    <property type="gene ID" value="Pp3c19_20470"/>
</dbReference>
<keyword evidence="8" id="KW-0472">Membrane</keyword>
<dbReference type="InterPro" id="IPR036811">
    <property type="entry name" value="Ubol_cytC_Rdtase_hinge_dom_sf"/>
</dbReference>
<protein>
    <recommendedName>
        <fullName evidence="11">Complex III subunit VI</fullName>
    </recommendedName>
    <alternativeName>
        <fullName evidence="10">Mitochondrial hinge protein</fullName>
    </alternativeName>
</protein>
<comment type="similarity">
    <text evidence="2">Belongs to the UQCRH/QCR6 family.</text>
</comment>
<dbReference type="SUPFAM" id="SSF81531">
    <property type="entry name" value="Non-heme 11 kDa protein of cytochrome bc1 complex (Ubiquinol-cytochrome c reductase)"/>
    <property type="match status" value="1"/>
</dbReference>
<evidence type="ECO:0000256" key="6">
    <source>
        <dbReference type="ARBA" id="ARBA00022982"/>
    </source>
</evidence>
<evidence type="ECO:0000256" key="9">
    <source>
        <dbReference type="ARBA" id="ARBA00023157"/>
    </source>
</evidence>
<reference evidence="14" key="3">
    <citation type="submission" date="2020-12" db="UniProtKB">
        <authorList>
            <consortium name="EnsemblPlants"/>
        </authorList>
    </citation>
    <scope>IDENTIFICATION</scope>
</reference>
<dbReference type="GO" id="GO:0006122">
    <property type="term" value="P:mitochondrial electron transport, ubiquinol to cytochrome c"/>
    <property type="evidence" value="ECO:0000318"/>
    <property type="project" value="GO_Central"/>
</dbReference>
<dbReference type="GO" id="GO:0005743">
    <property type="term" value="C:mitochondrial inner membrane"/>
    <property type="evidence" value="ECO:0007669"/>
    <property type="project" value="UniProtKB-SubCell"/>
</dbReference>
<feature type="domain" description="Ubiquinol-cytochrome C reductase hinge" evidence="12">
    <location>
        <begin position="20"/>
        <end position="73"/>
    </location>
</feature>
<sequence length="140" mass="16017">MGCEHEEEASVEEEVVEAMDPKPEIEDSCKPRCVKQLISYEACVKRIEEDENGQKHCTGQYFDYWGCIDQCVSGSTISIFILYSVCTMHKSLSHDLSFKTLNEASAGCRFRDSNILGWIAELNQGLNWCTYYLELLWGCH</sequence>
<evidence type="ECO:0000256" key="4">
    <source>
        <dbReference type="ARBA" id="ARBA00022660"/>
    </source>
</evidence>
<keyword evidence="9" id="KW-1015">Disulfide bond</keyword>
<dbReference type="AlphaFoldDB" id="A0A2K1IZ59"/>
<dbReference type="InParanoid" id="A0A2K1IZ59"/>
<gene>
    <name evidence="13" type="ORF">PHYPA_024368</name>
</gene>
<comment type="subcellular location">
    <subcellularLocation>
        <location evidence="1">Mitochondrion inner membrane</location>
        <topology evidence="1">Peripheral membrane protein</topology>
        <orientation evidence="1">Intermembrane side</orientation>
    </subcellularLocation>
</comment>
<dbReference type="Gramene" id="Pp3c19_20470V3.1">
    <property type="protein sequence ID" value="Pp3c19_20470V3.1"/>
    <property type="gene ID" value="Pp3c19_20470"/>
</dbReference>
<keyword evidence="4" id="KW-0679">Respiratory chain</keyword>
<dbReference type="STRING" id="3218.A0A2K1IZ59"/>
<keyword evidence="7" id="KW-0496">Mitochondrion</keyword>
<keyword evidence="5" id="KW-0999">Mitochondrion inner membrane</keyword>
<evidence type="ECO:0000256" key="11">
    <source>
        <dbReference type="ARBA" id="ARBA00076110"/>
    </source>
</evidence>
<dbReference type="Pfam" id="PF02320">
    <property type="entry name" value="UCR_hinge"/>
    <property type="match status" value="1"/>
</dbReference>